<reference evidence="2" key="2">
    <citation type="journal article" date="2021" name="PeerJ">
        <title>Extensive microbial diversity within the chicken gut microbiome revealed by metagenomics and culture.</title>
        <authorList>
            <person name="Gilroy R."/>
            <person name="Ravi A."/>
            <person name="Getino M."/>
            <person name="Pursley I."/>
            <person name="Horton D.L."/>
            <person name="Alikhan N.F."/>
            <person name="Baker D."/>
            <person name="Gharbi K."/>
            <person name="Hall N."/>
            <person name="Watson M."/>
            <person name="Adriaenssens E.M."/>
            <person name="Foster-Nyarko E."/>
            <person name="Jarju S."/>
            <person name="Secka A."/>
            <person name="Antonio M."/>
            <person name="Oren A."/>
            <person name="Chaudhuri R.R."/>
            <person name="La Ragione R."/>
            <person name="Hildebrand F."/>
            <person name="Pallen M.J."/>
        </authorList>
    </citation>
    <scope>NUCLEOTIDE SEQUENCE</scope>
    <source>
        <strain evidence="2">ChiBcec7-5410</strain>
    </source>
</reference>
<dbReference type="EMBL" id="DVLW01000088">
    <property type="protein sequence ID" value="HIT94168.1"/>
    <property type="molecule type" value="Genomic_DNA"/>
</dbReference>
<accession>A0A9D1KQM5</accession>
<evidence type="ECO:0000313" key="3">
    <source>
        <dbReference type="Proteomes" id="UP000824160"/>
    </source>
</evidence>
<dbReference type="PANTHER" id="PTHR36833">
    <property type="entry name" value="SLR0610 PROTEIN-RELATED"/>
    <property type="match status" value="1"/>
</dbReference>
<keyword evidence="1" id="KW-1133">Transmembrane helix</keyword>
<feature type="transmembrane region" description="Helical" evidence="1">
    <location>
        <begin position="226"/>
        <end position="246"/>
    </location>
</feature>
<dbReference type="InterPro" id="IPR010390">
    <property type="entry name" value="ABC-2_transporter-like"/>
</dbReference>
<reference evidence="2" key="1">
    <citation type="submission" date="2020-10" db="EMBL/GenBank/DDBJ databases">
        <authorList>
            <person name="Gilroy R."/>
        </authorList>
    </citation>
    <scope>NUCLEOTIDE SEQUENCE</scope>
    <source>
        <strain evidence="2">ChiBcec7-5410</strain>
    </source>
</reference>
<dbReference type="AlphaFoldDB" id="A0A9D1KQM5"/>
<evidence type="ECO:0000313" key="2">
    <source>
        <dbReference type="EMBL" id="HIT94168.1"/>
    </source>
</evidence>
<proteinExistence type="predicted"/>
<sequence length="258" mass="29665">MRLYFHYLSLHIRERMEYKKSFLLNLIGQFLGSFSAFLVIYFMFDRFHSVQGFTFSQILLSFSVVLMAFSLSECFFRGFDVFSTMIGNGEFDRILVRPRNTVFLVICSKLQLDRLSRVLQASVMLAYALPRCGVEWTLTRVGVLIMMIGCGMAVFCCLFICGATLCFFTIESVEVINIFTDGAREFGAYPFAVYGKSILRLLTFVVPLACFQYWPMMWLIYPDSPVLYAFCPLFSLLFILPVSLLWKLGVSKYRSTGS</sequence>
<dbReference type="Proteomes" id="UP000824160">
    <property type="component" value="Unassembled WGS sequence"/>
</dbReference>
<dbReference type="PANTHER" id="PTHR36833:SF1">
    <property type="entry name" value="INTEGRAL MEMBRANE TRANSPORT PROTEIN"/>
    <property type="match status" value="1"/>
</dbReference>
<protein>
    <submittedName>
        <fullName evidence="2">ABC-2 family transporter protein</fullName>
    </submittedName>
</protein>
<keyword evidence="1" id="KW-0812">Transmembrane</keyword>
<keyword evidence="1" id="KW-0472">Membrane</keyword>
<gene>
    <name evidence="2" type="ORF">IAC43_03205</name>
</gene>
<feature type="transmembrane region" description="Helical" evidence="1">
    <location>
        <begin position="56"/>
        <end position="76"/>
    </location>
</feature>
<feature type="transmembrane region" description="Helical" evidence="1">
    <location>
        <begin position="21"/>
        <end position="44"/>
    </location>
</feature>
<dbReference type="Pfam" id="PF06182">
    <property type="entry name" value="ABC2_membrane_6"/>
    <property type="match status" value="1"/>
</dbReference>
<organism evidence="2 3">
    <name type="scientific">Candidatus Faecivivens stercoripullorum</name>
    <dbReference type="NCBI Taxonomy" id="2840805"/>
    <lineage>
        <taxon>Bacteria</taxon>
        <taxon>Bacillati</taxon>
        <taxon>Bacillota</taxon>
        <taxon>Clostridia</taxon>
        <taxon>Eubacteriales</taxon>
        <taxon>Oscillospiraceae</taxon>
        <taxon>Oscillospiraceae incertae sedis</taxon>
        <taxon>Candidatus Faecivivens</taxon>
    </lineage>
</organism>
<evidence type="ECO:0000256" key="1">
    <source>
        <dbReference type="SAM" id="Phobius"/>
    </source>
</evidence>
<name>A0A9D1KQM5_9FIRM</name>
<comment type="caution">
    <text evidence="2">The sequence shown here is derived from an EMBL/GenBank/DDBJ whole genome shotgun (WGS) entry which is preliminary data.</text>
</comment>
<feature type="transmembrane region" description="Helical" evidence="1">
    <location>
        <begin position="144"/>
        <end position="170"/>
    </location>
</feature>